<dbReference type="GO" id="GO:0005634">
    <property type="term" value="C:nucleus"/>
    <property type="evidence" value="ECO:0007669"/>
    <property type="project" value="TreeGrafter"/>
</dbReference>
<dbReference type="EMBL" id="CH408036">
    <property type="protein sequence ID" value="EAQ83173.1"/>
    <property type="molecule type" value="Genomic_DNA"/>
</dbReference>
<feature type="domain" description="Helicase ATP-binding" evidence="7">
    <location>
        <begin position="105"/>
        <end position="267"/>
    </location>
</feature>
<dbReference type="STRING" id="306901.Q2GM13"/>
<organism evidence="9 10">
    <name type="scientific">Chaetomium globosum (strain ATCC 6205 / CBS 148.51 / DSM 1962 / NBRC 6347 / NRRL 1970)</name>
    <name type="common">Soil fungus</name>
    <dbReference type="NCBI Taxonomy" id="306901"/>
    <lineage>
        <taxon>Eukaryota</taxon>
        <taxon>Fungi</taxon>
        <taxon>Dikarya</taxon>
        <taxon>Ascomycota</taxon>
        <taxon>Pezizomycotina</taxon>
        <taxon>Sordariomycetes</taxon>
        <taxon>Sordariomycetidae</taxon>
        <taxon>Sordariales</taxon>
        <taxon>Chaetomiaceae</taxon>
        <taxon>Chaetomium</taxon>
    </lineage>
</organism>
<dbReference type="InterPro" id="IPR001650">
    <property type="entry name" value="Helicase_C-like"/>
</dbReference>
<accession>Q2GM13</accession>
<proteinExistence type="inferred from homology"/>
<dbReference type="HOGENOM" id="CLU_001103_9_2_1"/>
<dbReference type="Gene3D" id="3.40.50.300">
    <property type="entry name" value="P-loop containing nucleotide triphosphate hydrolases"/>
    <property type="match status" value="3"/>
</dbReference>
<dbReference type="InterPro" id="IPR014001">
    <property type="entry name" value="Helicase_ATP-bd"/>
</dbReference>
<evidence type="ECO:0000259" key="7">
    <source>
        <dbReference type="PROSITE" id="PS51192"/>
    </source>
</evidence>
<dbReference type="InterPro" id="IPR027417">
    <property type="entry name" value="P-loop_NTPase"/>
</dbReference>
<dbReference type="Pfam" id="PF00271">
    <property type="entry name" value="Helicase_C"/>
    <property type="match status" value="1"/>
</dbReference>
<keyword evidence="10" id="KW-1185">Reference proteome</keyword>
<feature type="domain" description="Helicase C-terminal" evidence="8">
    <location>
        <begin position="294"/>
        <end position="437"/>
    </location>
</feature>
<sequence length="765" mass="84905">MSAFGSGENLFDDVDVDQLVASQPLASTGNLKRTCDHETEVNSRGNQRKKQRNNSGGIIDENPVPDDGVLKELQPENVAQMEVAQKLLTETFGYSSFRHEQAGAIGRILAGGNVLTVFPTGAGKSLCYQIPATAFPQLDLQDASRTPGEHGITIVVSPLIALMKDQVDALKRKKVAADCIDSTKTWEQLQQTYAALREGKLRAVCALLAVDEAHCISEWGHSFRPEYLKVARFADEIAAERVICLTATATPKVVDDICSAFKIPTEGVFRTTAYRPNLNLHARAVKTKHDKYPLLFQFLNENPGPTLVYVTLQQQSVLLAADLREHGFDAEAFHAGMKVDEKSEIQDRFLANDIRIVVATIAFGMGIDKPDIRNVVHFDLSSTVEEYCQQVGRAGRDGKTANCMFYICPDDRYIRENFARGDLPSRKSLNGLLIDILGKNAAKPVGDTFKTSHYAQSRDYDIRMSPLVIIYAALELRFGLIRAVTPEYSKYKFVATPGYFTRMKTDHSPASRAISTNAFKKAKFHHVDLATIMSRTGLPRIDLVRTLNELHETGLIELKAGGIEQKYRIVQPLPRKGSPAFAALLDDLQADLSRREADALRRTQQVEDLVTGDRCLALALAQHFGMGLPGGKSKCGHCTHCLTGRRVVMPPKRLRKPDLAGIGRILAACDVRDDPRFLARIAFGIKSPRVIQLKMHKHPVFMTLADHDFEEFETACRLPRLERRLNAYISEGDSMGSESSDSERLDDRRLSWDMSLMFGGVGSSL</sequence>
<dbReference type="PANTHER" id="PTHR13710:SF120">
    <property type="entry name" value="BIFUNCTIONAL 3'-5' EXONUCLEASE_ATP-DEPENDENT HELICASE WRN"/>
    <property type="match status" value="1"/>
</dbReference>
<evidence type="ECO:0000256" key="2">
    <source>
        <dbReference type="ARBA" id="ARBA00022741"/>
    </source>
</evidence>
<dbReference type="GO" id="GO:0043138">
    <property type="term" value="F:3'-5' DNA helicase activity"/>
    <property type="evidence" value="ECO:0007669"/>
    <property type="project" value="UniProtKB-EC"/>
</dbReference>
<dbReference type="GO" id="GO:0003676">
    <property type="term" value="F:nucleic acid binding"/>
    <property type="evidence" value="ECO:0007669"/>
    <property type="project" value="InterPro"/>
</dbReference>
<dbReference type="AlphaFoldDB" id="Q2GM13"/>
<dbReference type="PROSITE" id="PS51194">
    <property type="entry name" value="HELICASE_CTER"/>
    <property type="match status" value="1"/>
</dbReference>
<comment type="similarity">
    <text evidence="1">Belongs to the helicase family. RecQ subfamily.</text>
</comment>
<dbReference type="Pfam" id="PF00270">
    <property type="entry name" value="DEAD"/>
    <property type="match status" value="1"/>
</dbReference>
<evidence type="ECO:0000256" key="5">
    <source>
        <dbReference type="ARBA" id="ARBA00034808"/>
    </source>
</evidence>
<dbReference type="Proteomes" id="UP000001056">
    <property type="component" value="Unassembled WGS sequence"/>
</dbReference>
<keyword evidence="2" id="KW-0547">Nucleotide-binding</keyword>
<reference evidence="10" key="1">
    <citation type="journal article" date="2015" name="Genome Announc.">
        <title>Draft genome sequence of the cellulolytic fungus Chaetomium globosum.</title>
        <authorList>
            <person name="Cuomo C.A."/>
            <person name="Untereiner W.A."/>
            <person name="Ma L.-J."/>
            <person name="Grabherr M."/>
            <person name="Birren B.W."/>
        </authorList>
    </citation>
    <scope>NUCLEOTIDE SEQUENCE [LARGE SCALE GENOMIC DNA]</scope>
    <source>
        <strain evidence="10">ATCC 6205 / CBS 148.51 / DSM 1962 / NBRC 6347 / NRRL 1970</strain>
    </source>
</reference>
<dbReference type="SMART" id="SM00487">
    <property type="entry name" value="DEXDc"/>
    <property type="match status" value="1"/>
</dbReference>
<dbReference type="RefSeq" id="XP_001226258.1">
    <property type="nucleotide sequence ID" value="XM_001226257.1"/>
</dbReference>
<dbReference type="PROSITE" id="PS51192">
    <property type="entry name" value="HELICASE_ATP_BIND_1"/>
    <property type="match status" value="1"/>
</dbReference>
<dbReference type="SMART" id="SM00490">
    <property type="entry name" value="HELICc"/>
    <property type="match status" value="1"/>
</dbReference>
<dbReference type="Gene3D" id="1.10.10.10">
    <property type="entry name" value="Winged helix-like DNA-binding domain superfamily/Winged helix DNA-binding domain"/>
    <property type="match status" value="1"/>
</dbReference>
<dbReference type="GO" id="GO:0005737">
    <property type="term" value="C:cytoplasm"/>
    <property type="evidence" value="ECO:0007669"/>
    <property type="project" value="TreeGrafter"/>
</dbReference>
<dbReference type="EC" id="5.6.2.4" evidence="5"/>
<evidence type="ECO:0000256" key="3">
    <source>
        <dbReference type="ARBA" id="ARBA00022840"/>
    </source>
</evidence>
<dbReference type="InterPro" id="IPR036388">
    <property type="entry name" value="WH-like_DNA-bd_sf"/>
</dbReference>
<dbReference type="VEuPathDB" id="FungiDB:CHGG_10991"/>
<dbReference type="InterPro" id="IPR011545">
    <property type="entry name" value="DEAD/DEAH_box_helicase_dom"/>
</dbReference>
<dbReference type="OrthoDB" id="10261556at2759"/>
<protein>
    <recommendedName>
        <fullName evidence="5">DNA 3'-5' helicase</fullName>
        <ecNumber evidence="5">5.6.2.4</ecNumber>
    </recommendedName>
</protein>
<dbReference type="GO" id="GO:0005694">
    <property type="term" value="C:chromosome"/>
    <property type="evidence" value="ECO:0007669"/>
    <property type="project" value="TreeGrafter"/>
</dbReference>
<keyword evidence="3" id="KW-0067">ATP-binding</keyword>
<dbReference type="GO" id="GO:0005524">
    <property type="term" value="F:ATP binding"/>
    <property type="evidence" value="ECO:0007669"/>
    <property type="project" value="UniProtKB-KW"/>
</dbReference>
<feature type="region of interest" description="Disordered" evidence="6">
    <location>
        <begin position="30"/>
        <end position="69"/>
    </location>
</feature>
<comment type="catalytic activity">
    <reaction evidence="4">
        <text>Couples ATP hydrolysis with the unwinding of duplex DNA by translocating in the 3'-5' direction.</text>
        <dbReference type="EC" id="5.6.2.4"/>
    </reaction>
</comment>
<dbReference type="InParanoid" id="Q2GM13"/>
<dbReference type="PANTHER" id="PTHR13710">
    <property type="entry name" value="DNA HELICASE RECQ FAMILY MEMBER"/>
    <property type="match status" value="1"/>
</dbReference>
<evidence type="ECO:0000256" key="4">
    <source>
        <dbReference type="ARBA" id="ARBA00034617"/>
    </source>
</evidence>
<name>Q2GM13_CHAGB</name>
<dbReference type="SUPFAM" id="SSF52540">
    <property type="entry name" value="P-loop containing nucleoside triphosphate hydrolases"/>
    <property type="match status" value="1"/>
</dbReference>
<dbReference type="GeneID" id="4397224"/>
<dbReference type="GO" id="GO:0009378">
    <property type="term" value="F:four-way junction helicase activity"/>
    <property type="evidence" value="ECO:0007669"/>
    <property type="project" value="TreeGrafter"/>
</dbReference>
<evidence type="ECO:0000313" key="10">
    <source>
        <dbReference type="Proteomes" id="UP000001056"/>
    </source>
</evidence>
<gene>
    <name evidence="9" type="ORF">CHGG_10991</name>
</gene>
<evidence type="ECO:0000259" key="8">
    <source>
        <dbReference type="PROSITE" id="PS51194"/>
    </source>
</evidence>
<evidence type="ECO:0000313" key="9">
    <source>
        <dbReference type="EMBL" id="EAQ83173.1"/>
    </source>
</evidence>
<evidence type="ECO:0000256" key="6">
    <source>
        <dbReference type="SAM" id="MobiDB-lite"/>
    </source>
</evidence>
<dbReference type="eggNOG" id="KOG0351">
    <property type="taxonomic scope" value="Eukaryota"/>
</dbReference>
<dbReference type="GO" id="GO:0000724">
    <property type="term" value="P:double-strand break repair via homologous recombination"/>
    <property type="evidence" value="ECO:0007669"/>
    <property type="project" value="TreeGrafter"/>
</dbReference>
<evidence type="ECO:0000256" key="1">
    <source>
        <dbReference type="ARBA" id="ARBA00005446"/>
    </source>
</evidence>